<dbReference type="PRINTS" id="PR00081">
    <property type="entry name" value="GDHRDH"/>
</dbReference>
<keyword evidence="5" id="KW-1185">Reference proteome</keyword>
<name>A0A8D0BDV0_SALMN</name>
<dbReference type="GeneTree" id="ENSGT00940000160097"/>
<dbReference type="Pfam" id="PF00106">
    <property type="entry name" value="adh_short"/>
    <property type="match status" value="1"/>
</dbReference>
<reference evidence="4" key="2">
    <citation type="submission" date="2025-09" db="UniProtKB">
        <authorList>
            <consortium name="Ensembl"/>
        </authorList>
    </citation>
    <scope>IDENTIFICATION</scope>
</reference>
<dbReference type="PROSITE" id="PS00061">
    <property type="entry name" value="ADH_SHORT"/>
    <property type="match status" value="1"/>
</dbReference>
<reference evidence="4" key="1">
    <citation type="submission" date="2025-08" db="UniProtKB">
        <authorList>
            <consortium name="Ensembl"/>
        </authorList>
    </citation>
    <scope>IDENTIFICATION</scope>
</reference>
<evidence type="ECO:0000313" key="5">
    <source>
        <dbReference type="Proteomes" id="UP000694421"/>
    </source>
</evidence>
<feature type="compositionally biased region" description="Polar residues" evidence="3">
    <location>
        <begin position="316"/>
        <end position="325"/>
    </location>
</feature>
<organism evidence="4 5">
    <name type="scientific">Salvator merianae</name>
    <name type="common">Argentine black and white tegu</name>
    <name type="synonym">Tupinambis merianae</name>
    <dbReference type="NCBI Taxonomy" id="96440"/>
    <lineage>
        <taxon>Eukaryota</taxon>
        <taxon>Metazoa</taxon>
        <taxon>Chordata</taxon>
        <taxon>Craniata</taxon>
        <taxon>Vertebrata</taxon>
        <taxon>Euteleostomi</taxon>
        <taxon>Lepidosauria</taxon>
        <taxon>Squamata</taxon>
        <taxon>Bifurcata</taxon>
        <taxon>Unidentata</taxon>
        <taxon>Episquamata</taxon>
        <taxon>Laterata</taxon>
        <taxon>Teiioidea</taxon>
        <taxon>Teiidae</taxon>
        <taxon>Salvator</taxon>
    </lineage>
</organism>
<dbReference type="Proteomes" id="UP000694421">
    <property type="component" value="Unplaced"/>
</dbReference>
<dbReference type="OMA" id="MDQVIGY"/>
<dbReference type="Ensembl" id="ENSSMRT00000008047.1">
    <property type="protein sequence ID" value="ENSSMRP00000006863.1"/>
    <property type="gene ID" value="ENSSMRG00000005352.1"/>
</dbReference>
<sequence>MAAFKILTAVLAVLCAWYFYNQETFSEEMIQGKRVLVTGSSSGIGEQMAYEFARLGAHVMLTARREERLQQVVQKCRDLGAASASYVVADMSNLTSARRVVEETKNHLEGLDFLVLNHVGGTRFGHFEGTIESVITSMTINFFSYVQLTISALKMLNESQGSIIVVSSISGRVQSPFAVPYAAAKFALEGFYTSLRSELHLRKADLPITVAVLGYIDTDSAVSSVHGKVKMAPSPKEDCAREIVKGGALRQREVFYPYWNIKLALLLRDWQEPVPAGMPVRWAPLRAAPGMRRGPPHCRFRMLSPDPPTSTSFSPLNCTSPKGPA</sequence>
<evidence type="ECO:0000256" key="1">
    <source>
        <dbReference type="ARBA" id="ARBA00006484"/>
    </source>
</evidence>
<protein>
    <submittedName>
        <fullName evidence="4">Uncharacterized protein</fullName>
    </submittedName>
</protein>
<dbReference type="InterPro" id="IPR002347">
    <property type="entry name" value="SDR_fam"/>
</dbReference>
<evidence type="ECO:0000256" key="3">
    <source>
        <dbReference type="SAM" id="MobiDB-lite"/>
    </source>
</evidence>
<keyword evidence="2" id="KW-0560">Oxidoreductase</keyword>
<dbReference type="PANTHER" id="PTHR44279:SF5">
    <property type="entry name" value="HYDROXYSTEROID 11-BETA-DEHYDROGENASE 1-LIKE PROTEIN B"/>
    <property type="match status" value="1"/>
</dbReference>
<dbReference type="InterPro" id="IPR036291">
    <property type="entry name" value="NAD(P)-bd_dom_sf"/>
</dbReference>
<dbReference type="Gene3D" id="3.40.50.720">
    <property type="entry name" value="NAD(P)-binding Rossmann-like Domain"/>
    <property type="match status" value="1"/>
</dbReference>
<dbReference type="GO" id="GO:0016491">
    <property type="term" value="F:oxidoreductase activity"/>
    <property type="evidence" value="ECO:0007669"/>
    <property type="project" value="UniProtKB-KW"/>
</dbReference>
<proteinExistence type="inferred from homology"/>
<accession>A0A8D0BDV0</accession>
<dbReference type="InterPro" id="IPR051253">
    <property type="entry name" value="11-beta-HSD"/>
</dbReference>
<evidence type="ECO:0000313" key="4">
    <source>
        <dbReference type="Ensembl" id="ENSSMRP00000006863.1"/>
    </source>
</evidence>
<feature type="region of interest" description="Disordered" evidence="3">
    <location>
        <begin position="303"/>
        <end position="325"/>
    </location>
</feature>
<dbReference type="FunFam" id="3.40.50.720:FF:000329">
    <property type="entry name" value="Corticosteroid 11-beta-dehydrogenase isozyme 1"/>
    <property type="match status" value="1"/>
</dbReference>
<dbReference type="AlphaFoldDB" id="A0A8D0BDV0"/>
<dbReference type="SUPFAM" id="SSF51735">
    <property type="entry name" value="NAD(P)-binding Rossmann-fold domains"/>
    <property type="match status" value="1"/>
</dbReference>
<comment type="similarity">
    <text evidence="1">Belongs to the short-chain dehydrogenases/reductases (SDR) family.</text>
</comment>
<dbReference type="PANTHER" id="PTHR44279">
    <property type="entry name" value="HYDROXYSTEROID (11-BETA) DEHYDROGENASE 1-LIKE B-RELATED"/>
    <property type="match status" value="1"/>
</dbReference>
<evidence type="ECO:0000256" key="2">
    <source>
        <dbReference type="ARBA" id="ARBA00023002"/>
    </source>
</evidence>
<dbReference type="InterPro" id="IPR020904">
    <property type="entry name" value="Sc_DH/Rdtase_CS"/>
</dbReference>